<dbReference type="InterPro" id="IPR039261">
    <property type="entry name" value="FNR_nucleotide-bd"/>
</dbReference>
<reference evidence="9 10" key="1">
    <citation type="submission" date="2020-07" db="EMBL/GenBank/DDBJ databases">
        <title>Genomic Encyclopedia of Type Strains, Phase IV (KMG-V): Genome sequencing to study the core and pangenomes of soil and plant-associated prokaryotes.</title>
        <authorList>
            <person name="Whitman W."/>
        </authorList>
    </citation>
    <scope>NUCLEOTIDE SEQUENCE [LARGE SCALE GENOMIC DNA]</scope>
    <source>
        <strain evidence="9 10">SAS40</strain>
    </source>
</reference>
<dbReference type="Gene3D" id="3.10.20.30">
    <property type="match status" value="1"/>
</dbReference>
<gene>
    <name evidence="9" type="ORF">FHW18_000688</name>
</gene>
<dbReference type="Pfam" id="PF00111">
    <property type="entry name" value="Fer2"/>
    <property type="match status" value="1"/>
</dbReference>
<dbReference type="EC" id="1.14.13.82" evidence="9"/>
<dbReference type="InterPro" id="IPR012675">
    <property type="entry name" value="Beta-grasp_dom_sf"/>
</dbReference>
<keyword evidence="9" id="KW-0808">Transferase</keyword>
<evidence type="ECO:0000256" key="4">
    <source>
        <dbReference type="ARBA" id="ARBA00023002"/>
    </source>
</evidence>
<dbReference type="GO" id="GO:0018489">
    <property type="term" value="F:vanillate monooxygenase activity"/>
    <property type="evidence" value="ECO:0007669"/>
    <property type="project" value="UniProtKB-EC"/>
</dbReference>
<organism evidence="9 10">
    <name type="scientific">Pigmentiphaga litoralis</name>
    <dbReference type="NCBI Taxonomy" id="516702"/>
    <lineage>
        <taxon>Bacteria</taxon>
        <taxon>Pseudomonadati</taxon>
        <taxon>Pseudomonadota</taxon>
        <taxon>Betaproteobacteria</taxon>
        <taxon>Burkholderiales</taxon>
        <taxon>Alcaligenaceae</taxon>
        <taxon>Pigmentiphaga</taxon>
    </lineage>
</organism>
<dbReference type="PRINTS" id="PR00409">
    <property type="entry name" value="PHDIOXRDTASE"/>
</dbReference>
<evidence type="ECO:0000256" key="3">
    <source>
        <dbReference type="ARBA" id="ARBA00022723"/>
    </source>
</evidence>
<dbReference type="PROSITE" id="PS51384">
    <property type="entry name" value="FAD_FR"/>
    <property type="match status" value="1"/>
</dbReference>
<dbReference type="Pfam" id="PF00175">
    <property type="entry name" value="NAD_binding_1"/>
    <property type="match status" value="1"/>
</dbReference>
<feature type="domain" description="FAD-binding FR-type" evidence="8">
    <location>
        <begin position="3"/>
        <end position="112"/>
    </location>
</feature>
<dbReference type="GO" id="GO:0046872">
    <property type="term" value="F:metal ion binding"/>
    <property type="evidence" value="ECO:0007669"/>
    <property type="project" value="UniProtKB-KW"/>
</dbReference>
<dbReference type="Gene3D" id="2.40.30.10">
    <property type="entry name" value="Translation factors"/>
    <property type="match status" value="1"/>
</dbReference>
<keyword evidence="3" id="KW-0479">Metal-binding</keyword>
<sequence length="325" mass="35135">MRPRLFDVLVAAVRPLTPQVNEYLLRAPDGGPLPAYEAGAHIELHWTMPDGEPMLRHYSLIGGDALRDDPPGTWRIAVQREDRARGSADIHRRFVPGMTLTCSHPLHHFRIDRRDGHSVLIAGGIGITPILSMLRSVARRGCSFDMVYTARSAERMAYRQEVETLAGTHGRLHDTGTQGRLDLIAYLAAQPAGATAYVCGPASLIQAVKDAAASLGWDPARVRSETFAAAPSADDVGFDVELRASGRTLRVPAGATILDTLTAAGLHPLYDCRRGECGLCPVPVLAADGPLRHRDRYLSADERAAGKSLCICVSRLQGDLLVLDA</sequence>
<dbReference type="RefSeq" id="WP_179583427.1">
    <property type="nucleotide sequence ID" value="NZ_JACBYR010000001.1"/>
</dbReference>
<evidence type="ECO:0000313" key="9">
    <source>
        <dbReference type="EMBL" id="NYE81417.1"/>
    </source>
</evidence>
<protein>
    <submittedName>
        <fullName evidence="9">Vanillate O-demethylase ferredoxin subunit</fullName>
        <ecNumber evidence="9">1.14.13.82</ecNumber>
    </submittedName>
</protein>
<dbReference type="PROSITE" id="PS00197">
    <property type="entry name" value="2FE2S_FER_1"/>
    <property type="match status" value="1"/>
</dbReference>
<evidence type="ECO:0000313" key="10">
    <source>
        <dbReference type="Proteomes" id="UP000542125"/>
    </source>
</evidence>
<accession>A0A7Y9IR02</accession>
<dbReference type="InterPro" id="IPR036010">
    <property type="entry name" value="2Fe-2S_ferredoxin-like_sf"/>
</dbReference>
<evidence type="ECO:0000256" key="1">
    <source>
        <dbReference type="ARBA" id="ARBA00022630"/>
    </source>
</evidence>
<keyword evidence="9" id="KW-0489">Methyltransferase</keyword>
<evidence type="ECO:0000256" key="2">
    <source>
        <dbReference type="ARBA" id="ARBA00022714"/>
    </source>
</evidence>
<dbReference type="SUPFAM" id="SSF63380">
    <property type="entry name" value="Riboflavin synthase domain-like"/>
    <property type="match status" value="1"/>
</dbReference>
<feature type="domain" description="2Fe-2S ferredoxin-type" evidence="7">
    <location>
        <begin position="238"/>
        <end position="325"/>
    </location>
</feature>
<keyword evidence="4 9" id="KW-0560">Oxidoreductase</keyword>
<dbReference type="CDD" id="cd00207">
    <property type="entry name" value="fer2"/>
    <property type="match status" value="1"/>
</dbReference>
<dbReference type="PROSITE" id="PS51085">
    <property type="entry name" value="2FE2S_FER_2"/>
    <property type="match status" value="1"/>
</dbReference>
<dbReference type="SUPFAM" id="SSF52343">
    <property type="entry name" value="Ferredoxin reductase-like, C-terminal NADP-linked domain"/>
    <property type="match status" value="1"/>
</dbReference>
<evidence type="ECO:0000256" key="6">
    <source>
        <dbReference type="ARBA" id="ARBA00023014"/>
    </source>
</evidence>
<dbReference type="GO" id="GO:0008168">
    <property type="term" value="F:methyltransferase activity"/>
    <property type="evidence" value="ECO:0007669"/>
    <property type="project" value="UniProtKB-KW"/>
</dbReference>
<dbReference type="EMBL" id="JACBYR010000001">
    <property type="protein sequence ID" value="NYE81417.1"/>
    <property type="molecule type" value="Genomic_DNA"/>
</dbReference>
<dbReference type="PANTHER" id="PTHR47354">
    <property type="entry name" value="NADH OXIDOREDUCTASE HCR"/>
    <property type="match status" value="1"/>
</dbReference>
<evidence type="ECO:0000259" key="8">
    <source>
        <dbReference type="PROSITE" id="PS51384"/>
    </source>
</evidence>
<comment type="caution">
    <text evidence="9">The sequence shown here is derived from an EMBL/GenBank/DDBJ whole genome shotgun (WGS) entry which is preliminary data.</text>
</comment>
<keyword evidence="1" id="KW-0285">Flavoprotein</keyword>
<keyword evidence="2" id="KW-0001">2Fe-2S</keyword>
<evidence type="ECO:0000256" key="5">
    <source>
        <dbReference type="ARBA" id="ARBA00023004"/>
    </source>
</evidence>
<dbReference type="SUPFAM" id="SSF54292">
    <property type="entry name" value="2Fe-2S ferredoxin-like"/>
    <property type="match status" value="1"/>
</dbReference>
<dbReference type="Gene3D" id="3.40.50.80">
    <property type="entry name" value="Nucleotide-binding domain of ferredoxin-NADP reductase (FNR) module"/>
    <property type="match status" value="1"/>
</dbReference>
<dbReference type="InterPro" id="IPR006058">
    <property type="entry name" value="2Fe2S_fd_BS"/>
</dbReference>
<name>A0A7Y9IR02_9BURK</name>
<dbReference type="CDD" id="cd06185">
    <property type="entry name" value="PDR_like"/>
    <property type="match status" value="1"/>
</dbReference>
<keyword evidence="10" id="KW-1185">Reference proteome</keyword>
<dbReference type="InterPro" id="IPR001041">
    <property type="entry name" value="2Fe-2S_ferredoxin-type"/>
</dbReference>
<dbReference type="InterPro" id="IPR017938">
    <property type="entry name" value="Riboflavin_synthase-like_b-brl"/>
</dbReference>
<keyword evidence="6" id="KW-0411">Iron-sulfur</keyword>
<keyword evidence="5" id="KW-0408">Iron</keyword>
<dbReference type="PANTHER" id="PTHR47354:SF1">
    <property type="entry name" value="CARNITINE MONOOXYGENASE REDUCTASE SUBUNIT"/>
    <property type="match status" value="1"/>
</dbReference>
<dbReference type="AlphaFoldDB" id="A0A7Y9IR02"/>
<dbReference type="InterPro" id="IPR017927">
    <property type="entry name" value="FAD-bd_FR_type"/>
</dbReference>
<proteinExistence type="predicted"/>
<dbReference type="InterPro" id="IPR050415">
    <property type="entry name" value="MRET"/>
</dbReference>
<dbReference type="Proteomes" id="UP000542125">
    <property type="component" value="Unassembled WGS sequence"/>
</dbReference>
<dbReference type="InterPro" id="IPR001433">
    <property type="entry name" value="OxRdtase_FAD/NAD-bd"/>
</dbReference>
<dbReference type="GO" id="GO:0051537">
    <property type="term" value="F:2 iron, 2 sulfur cluster binding"/>
    <property type="evidence" value="ECO:0007669"/>
    <property type="project" value="UniProtKB-KW"/>
</dbReference>
<dbReference type="GO" id="GO:0032259">
    <property type="term" value="P:methylation"/>
    <property type="evidence" value="ECO:0007669"/>
    <property type="project" value="UniProtKB-KW"/>
</dbReference>
<evidence type="ECO:0000259" key="7">
    <source>
        <dbReference type="PROSITE" id="PS51085"/>
    </source>
</evidence>